<sequence>MTQSAVDGLLGHEREDLLDTLYEAPQAPDAWPRFLAQAVSATRSRSARMLVLDRRAQTVLSSIKHNIDDTDHQAYVDHYVNACPWRPELKDKPPGQLYSTFLDFSCRQNAFYRTEFYNDWARAQDIHHGVCGTVWQDEDHTVQLLIQRTKDQSHYSREETDQINDLVMHVRRAVRLQTQFSALKHQNQALQQTLDIQAQPFALLDAQGTLVHVSQEAEALIEAHPHMTLANRKLTFHDVRQQSELLHQLGQVTHPNPSLRGSGDVIAVPLNSHQVTRCLISPMHPGTAPGDFNAHPTPLAIVYFQDPLGDIEVDLDSLMQLFELSEAEARVAAGIAKGLSPQQIADNHFLSVHTVRTQLKSTFQKTGTMRQTELAKQVLTSPAARRWRRPPLNLSCSA</sequence>
<gene>
    <name evidence="2" type="ordered locus">ABO_2646</name>
</gene>
<evidence type="ECO:0000313" key="2">
    <source>
        <dbReference type="EMBL" id="CAL18094.1"/>
    </source>
</evidence>
<name>Q0VL54_ALCBS</name>
<feature type="domain" description="HTH luxR-type" evidence="1">
    <location>
        <begin position="321"/>
        <end position="378"/>
    </location>
</feature>
<dbReference type="HOGENOM" id="CLU_037939_3_1_6"/>
<dbReference type="InterPro" id="IPR000792">
    <property type="entry name" value="Tscrpt_reg_LuxR_C"/>
</dbReference>
<reference evidence="2 3" key="1">
    <citation type="journal article" date="2006" name="Nat. Biotechnol.">
        <title>Genome sequence of the ubiquitous hydrocarbon-degrading marine bacterium Alcanivorax borkumensis.</title>
        <authorList>
            <person name="Schneiker S."/>
            <person name="Martins dos Santos V.A.P."/>
            <person name="Bartels D."/>
            <person name="Bekel T."/>
            <person name="Brecht M."/>
            <person name="Buhrmester J."/>
            <person name="Chernikova T.N."/>
            <person name="Denaro R."/>
            <person name="Ferrer M."/>
            <person name="Gertler C."/>
            <person name="Goesmann A."/>
            <person name="Golyshina O.V."/>
            <person name="Kaminski F."/>
            <person name="Khachane A.N."/>
            <person name="Lang S."/>
            <person name="Linke B."/>
            <person name="McHardy A.C."/>
            <person name="Meyer F."/>
            <person name="Nechitaylo T."/>
            <person name="Puehler A."/>
            <person name="Regenhardt D."/>
            <person name="Rupp O."/>
            <person name="Sabirova J.S."/>
            <person name="Selbitschka W."/>
            <person name="Yakimov M.M."/>
            <person name="Timmis K.N."/>
            <person name="Vorhoelter F.-J."/>
            <person name="Weidner S."/>
            <person name="Kaiser O."/>
            <person name="Golyshin P.N."/>
        </authorList>
    </citation>
    <scope>NUCLEOTIDE SEQUENCE [LARGE SCALE GENOMIC DNA]</scope>
    <source>
        <strain evidence="3">ATCC 700651 / DSM 11573 / NCIMB 13689 / SK2</strain>
    </source>
</reference>
<dbReference type="GO" id="GO:0006355">
    <property type="term" value="P:regulation of DNA-templated transcription"/>
    <property type="evidence" value="ECO:0007669"/>
    <property type="project" value="InterPro"/>
</dbReference>
<dbReference type="EMBL" id="AM286690">
    <property type="protein sequence ID" value="CAL18094.1"/>
    <property type="molecule type" value="Genomic_DNA"/>
</dbReference>
<proteinExistence type="predicted"/>
<dbReference type="RefSeq" id="WP_011589917.1">
    <property type="nucleotide sequence ID" value="NC_008260.1"/>
</dbReference>
<evidence type="ECO:0000259" key="1">
    <source>
        <dbReference type="SMART" id="SM00421"/>
    </source>
</evidence>
<dbReference type="Pfam" id="PF00196">
    <property type="entry name" value="GerE"/>
    <property type="match status" value="1"/>
</dbReference>
<keyword evidence="3" id="KW-1185">Reference proteome</keyword>
<dbReference type="STRING" id="393595.ABO_2646"/>
<dbReference type="SMART" id="SM00421">
    <property type="entry name" value="HTH_LUXR"/>
    <property type="match status" value="1"/>
</dbReference>
<dbReference type="InterPro" id="IPR036388">
    <property type="entry name" value="WH-like_DNA-bd_sf"/>
</dbReference>
<dbReference type="KEGG" id="abo:ABO_2646"/>
<dbReference type="SUPFAM" id="SSF46894">
    <property type="entry name" value="C-terminal effector domain of the bipartite response regulators"/>
    <property type="match status" value="1"/>
</dbReference>
<dbReference type="GO" id="GO:0003677">
    <property type="term" value="F:DNA binding"/>
    <property type="evidence" value="ECO:0007669"/>
    <property type="project" value="InterPro"/>
</dbReference>
<dbReference type="InterPro" id="IPR016032">
    <property type="entry name" value="Sig_transdc_resp-reg_C-effctor"/>
</dbReference>
<evidence type="ECO:0000313" key="3">
    <source>
        <dbReference type="Proteomes" id="UP000008871"/>
    </source>
</evidence>
<organism evidence="2 3">
    <name type="scientific">Alcanivorax borkumensis (strain ATCC 700651 / DSM 11573 / NCIMB 13689 / SK2)</name>
    <dbReference type="NCBI Taxonomy" id="393595"/>
    <lineage>
        <taxon>Bacteria</taxon>
        <taxon>Pseudomonadati</taxon>
        <taxon>Pseudomonadota</taxon>
        <taxon>Gammaproteobacteria</taxon>
        <taxon>Oceanospirillales</taxon>
        <taxon>Alcanivoracaceae</taxon>
        <taxon>Alcanivorax</taxon>
    </lineage>
</organism>
<accession>Q0VL54</accession>
<protein>
    <recommendedName>
        <fullName evidence="1">HTH luxR-type domain-containing protein</fullName>
    </recommendedName>
</protein>
<dbReference type="Proteomes" id="UP000008871">
    <property type="component" value="Chromosome"/>
</dbReference>
<dbReference type="Gene3D" id="1.10.10.10">
    <property type="entry name" value="Winged helix-like DNA-binding domain superfamily/Winged helix DNA-binding domain"/>
    <property type="match status" value="1"/>
</dbReference>
<dbReference type="eggNOG" id="COG2771">
    <property type="taxonomic scope" value="Bacteria"/>
</dbReference>
<dbReference type="AlphaFoldDB" id="Q0VL54"/>